<dbReference type="Pfam" id="PF14534">
    <property type="entry name" value="DUF4440"/>
    <property type="match status" value="1"/>
</dbReference>
<dbReference type="InterPro" id="IPR011944">
    <property type="entry name" value="Steroid_delta5-4_isomerase"/>
</dbReference>
<keyword evidence="3" id="KW-1185">Reference proteome</keyword>
<dbReference type="SUPFAM" id="SSF54427">
    <property type="entry name" value="NTF2-like"/>
    <property type="match status" value="1"/>
</dbReference>
<comment type="caution">
    <text evidence="2">The sequence shown here is derived from an EMBL/GenBank/DDBJ whole genome shotgun (WGS) entry which is preliminary data.</text>
</comment>
<dbReference type="Proteomes" id="UP001500393">
    <property type="component" value="Unassembled WGS sequence"/>
</dbReference>
<accession>A0ABN2D7R4</accession>
<feature type="domain" description="DUF4440" evidence="1">
    <location>
        <begin position="11"/>
        <end position="120"/>
    </location>
</feature>
<dbReference type="EMBL" id="BAAAOS010000018">
    <property type="protein sequence ID" value="GAA1570431.1"/>
    <property type="molecule type" value="Genomic_DNA"/>
</dbReference>
<dbReference type="RefSeq" id="WP_344213125.1">
    <property type="nucleotide sequence ID" value="NZ_BAAAOS010000018.1"/>
</dbReference>
<evidence type="ECO:0000313" key="3">
    <source>
        <dbReference type="Proteomes" id="UP001500393"/>
    </source>
</evidence>
<gene>
    <name evidence="2" type="ORF">GCM10009789_24950</name>
</gene>
<protein>
    <recommendedName>
        <fullName evidence="1">DUF4440 domain-containing protein</fullName>
    </recommendedName>
</protein>
<dbReference type="InterPro" id="IPR032710">
    <property type="entry name" value="NTF2-like_dom_sf"/>
</dbReference>
<dbReference type="NCBIfam" id="TIGR02246">
    <property type="entry name" value="SgcJ/EcaC family oxidoreductase"/>
    <property type="match status" value="1"/>
</dbReference>
<proteinExistence type="predicted"/>
<organism evidence="2 3">
    <name type="scientific">Kribbella sancticallisti</name>
    <dbReference type="NCBI Taxonomy" id="460087"/>
    <lineage>
        <taxon>Bacteria</taxon>
        <taxon>Bacillati</taxon>
        <taxon>Actinomycetota</taxon>
        <taxon>Actinomycetes</taxon>
        <taxon>Propionibacteriales</taxon>
        <taxon>Kribbellaceae</taxon>
        <taxon>Kribbella</taxon>
    </lineage>
</organism>
<evidence type="ECO:0000259" key="1">
    <source>
        <dbReference type="Pfam" id="PF14534"/>
    </source>
</evidence>
<sequence length="129" mass="14086">MTSDEKLIRELVARSQDAQLDPDVLPALHTDDLVLINVAGRRLFGRETFASAMAEALSSPLKDVRTVLDIEDVRFTTPDVAIVSLTKTIHDERPGADATDLPAAGAMTYVLTRTDDAWQIALAQTTPIR</sequence>
<reference evidence="2 3" key="1">
    <citation type="journal article" date="2019" name="Int. J. Syst. Evol. Microbiol.">
        <title>The Global Catalogue of Microorganisms (GCM) 10K type strain sequencing project: providing services to taxonomists for standard genome sequencing and annotation.</title>
        <authorList>
            <consortium name="The Broad Institute Genomics Platform"/>
            <consortium name="The Broad Institute Genome Sequencing Center for Infectious Disease"/>
            <person name="Wu L."/>
            <person name="Ma J."/>
        </authorList>
    </citation>
    <scope>NUCLEOTIDE SEQUENCE [LARGE SCALE GENOMIC DNA]</scope>
    <source>
        <strain evidence="2 3">JCM 14969</strain>
    </source>
</reference>
<dbReference type="Gene3D" id="3.10.450.50">
    <property type="match status" value="1"/>
</dbReference>
<dbReference type="InterPro" id="IPR027843">
    <property type="entry name" value="DUF4440"/>
</dbReference>
<evidence type="ECO:0000313" key="2">
    <source>
        <dbReference type="EMBL" id="GAA1570431.1"/>
    </source>
</evidence>
<name>A0ABN2D7R4_9ACTN</name>